<dbReference type="Pfam" id="PF21247">
    <property type="entry name" value="Fic-like_C"/>
    <property type="match status" value="1"/>
</dbReference>
<evidence type="ECO:0000313" key="3">
    <source>
        <dbReference type="Proteomes" id="UP000653358"/>
    </source>
</evidence>
<dbReference type="Proteomes" id="UP000653358">
    <property type="component" value="Unassembled WGS sequence"/>
</dbReference>
<accession>A0ABR6WPW9</accession>
<gene>
    <name evidence="2" type="ORF">GH807_16060</name>
</gene>
<evidence type="ECO:0000259" key="1">
    <source>
        <dbReference type="Pfam" id="PF21247"/>
    </source>
</evidence>
<reference evidence="2 3" key="1">
    <citation type="journal article" date="2020" name="mSystems">
        <title>Defining Genomic and Predicted Metabolic Features of the Acetobacterium Genus.</title>
        <authorList>
            <person name="Ross D.E."/>
            <person name="Marshall C.W."/>
            <person name="Gulliver D."/>
            <person name="May H.D."/>
            <person name="Norman R.S."/>
        </authorList>
    </citation>
    <scope>NUCLEOTIDE SEQUENCE [LARGE SCALE GENOMIC DNA]</scope>
    <source>
        <strain evidence="2 3">DSM 9173</strain>
    </source>
</reference>
<name>A0ABR6WPW9_9FIRM</name>
<organism evidence="2 3">
    <name type="scientific">Acetobacterium tundrae</name>
    <dbReference type="NCBI Taxonomy" id="132932"/>
    <lineage>
        <taxon>Bacteria</taxon>
        <taxon>Bacillati</taxon>
        <taxon>Bacillota</taxon>
        <taxon>Clostridia</taxon>
        <taxon>Eubacteriales</taxon>
        <taxon>Eubacteriaceae</taxon>
        <taxon>Acetobacterium</taxon>
    </lineage>
</organism>
<dbReference type="RefSeq" id="WP_148605894.1">
    <property type="nucleotide sequence ID" value="NZ_RXYB01000027.1"/>
</dbReference>
<dbReference type="InterPro" id="IPR049514">
    <property type="entry name" value="Fic-like_C"/>
</dbReference>
<keyword evidence="3" id="KW-1185">Reference proteome</keyword>
<proteinExistence type="predicted"/>
<sequence length="77" mass="9186">MFQNDYSIDQATPQAEVKEEQARMREILEFCRIPKSRQEIKDPKDFRNRILNPLIKGGLLKLILLDKPTSPNQKYYY</sequence>
<protein>
    <recommendedName>
        <fullName evidence="1">Filamentation induced by cAMP protein Fic-like C-terminal domain-containing protein</fullName>
    </recommendedName>
</protein>
<evidence type="ECO:0000313" key="2">
    <source>
        <dbReference type="EMBL" id="MBC3798540.1"/>
    </source>
</evidence>
<comment type="caution">
    <text evidence="2">The sequence shown here is derived from an EMBL/GenBank/DDBJ whole genome shotgun (WGS) entry which is preliminary data.</text>
</comment>
<feature type="domain" description="Filamentation induced by cAMP protein Fic-like C-terminal" evidence="1">
    <location>
        <begin position="37"/>
        <end position="75"/>
    </location>
</feature>
<dbReference type="EMBL" id="WJBB01000034">
    <property type="protein sequence ID" value="MBC3798540.1"/>
    <property type="molecule type" value="Genomic_DNA"/>
</dbReference>